<dbReference type="OrthoDB" id="2094269at2759"/>
<dbReference type="AlphaFoldDB" id="I2GXG2"/>
<dbReference type="RefSeq" id="XP_004178333.1">
    <property type="nucleotide sequence ID" value="XM_004178285.1"/>
</dbReference>
<dbReference type="GO" id="GO:0005737">
    <property type="term" value="C:cytoplasm"/>
    <property type="evidence" value="ECO:0007669"/>
    <property type="project" value="TreeGrafter"/>
</dbReference>
<proteinExistence type="predicted"/>
<dbReference type="GeneID" id="14493674"/>
<evidence type="ECO:0000256" key="1">
    <source>
        <dbReference type="ARBA" id="ARBA00022801"/>
    </source>
</evidence>
<dbReference type="Pfam" id="PF03959">
    <property type="entry name" value="FSH1"/>
    <property type="match status" value="1"/>
</dbReference>
<dbReference type="PANTHER" id="PTHR48070:SF9">
    <property type="entry name" value="FAMILY OF SERINE HYDROLASES 1"/>
    <property type="match status" value="1"/>
</dbReference>
<dbReference type="Proteomes" id="UP000002866">
    <property type="component" value="Chromosome 1"/>
</dbReference>
<feature type="domain" description="Serine hydrolase" evidence="2">
    <location>
        <begin position="6"/>
        <end position="232"/>
    </location>
</feature>
<dbReference type="GO" id="GO:0005634">
    <property type="term" value="C:nucleus"/>
    <property type="evidence" value="ECO:0007669"/>
    <property type="project" value="TreeGrafter"/>
</dbReference>
<dbReference type="HOGENOM" id="CLU_051938_2_3_1"/>
<dbReference type="InterPro" id="IPR005645">
    <property type="entry name" value="FSH-like_dom"/>
</dbReference>
<dbReference type="InParanoid" id="I2GXG2"/>
<reference evidence="3 4" key="1">
    <citation type="journal article" date="2011" name="Proc. Natl. Acad. Sci. U.S.A.">
        <title>Evolutionary erosion of yeast sex chromosomes by mating-type switching accidents.</title>
        <authorList>
            <person name="Gordon J.L."/>
            <person name="Armisen D."/>
            <person name="Proux-Wera E."/>
            <person name="Oheigeartaigh S.S."/>
            <person name="Byrne K.P."/>
            <person name="Wolfe K.H."/>
        </authorList>
    </citation>
    <scope>NUCLEOTIDE SEQUENCE [LARGE SCALE GENOMIC DNA]</scope>
    <source>
        <strain evidence="4">ATCC 34711 / CBS 6284 / DSM 70876 / NBRC 10599 / NRRL Y-10934 / UCD 77-7</strain>
    </source>
</reference>
<protein>
    <recommendedName>
        <fullName evidence="2">Serine hydrolase domain-containing protein</fullName>
    </recommendedName>
</protein>
<dbReference type="GO" id="GO:0006915">
    <property type="term" value="P:apoptotic process"/>
    <property type="evidence" value="ECO:0007669"/>
    <property type="project" value="EnsemblFungi"/>
</dbReference>
<dbReference type="SUPFAM" id="SSF53474">
    <property type="entry name" value="alpha/beta-Hydrolases"/>
    <property type="match status" value="1"/>
</dbReference>
<evidence type="ECO:0000313" key="3">
    <source>
        <dbReference type="EMBL" id="CCH58814.1"/>
    </source>
</evidence>
<dbReference type="InterPro" id="IPR050593">
    <property type="entry name" value="LovG"/>
</dbReference>
<keyword evidence="4" id="KW-1185">Reference proteome</keyword>
<accession>I2GXG2</accession>
<dbReference type="Gene3D" id="3.40.50.1820">
    <property type="entry name" value="alpha/beta hydrolase"/>
    <property type="match status" value="1"/>
</dbReference>
<evidence type="ECO:0000259" key="2">
    <source>
        <dbReference type="Pfam" id="PF03959"/>
    </source>
</evidence>
<gene>
    <name evidence="3" type="primary">TBLA0A10360</name>
    <name evidence="3" type="ORF">TBLA_0A10360</name>
</gene>
<name>I2GXG2_HENB6</name>
<dbReference type="OMA" id="FEHPGGH"/>
<dbReference type="KEGG" id="tbl:TBLA_0A10360"/>
<dbReference type="PANTHER" id="PTHR48070">
    <property type="entry name" value="ESTERASE OVCA2"/>
    <property type="match status" value="1"/>
</dbReference>
<sequence>MTGIAAPRLLFLHGFLQNGKVFSEKSSGIRKLLKKQNIQADYIDAPVILDRKDLPFEMDDEKWEATKEAQVNKAWFYHSEISKELDLSQSIKYVTEHIKENGPYDGIVGFSQGAALTTIITNKITELVPSHPPFKVSLIISGYSFTEPDPAHEGNLRITEKFVDGFTPAKDAETKMLFIYGNGDNAVPAVRSKYLLNIYKNAYGPENSVDLVKAFEHPGGHMVPNKKDIIRPVVEEISSALGLDAK</sequence>
<dbReference type="FunCoup" id="I2GXG2">
    <property type="interactions" value="178"/>
</dbReference>
<dbReference type="GO" id="GO:0004622">
    <property type="term" value="F:phosphatidylcholine lysophospholipase activity"/>
    <property type="evidence" value="ECO:0007669"/>
    <property type="project" value="EnsemblFungi"/>
</dbReference>
<dbReference type="eggNOG" id="KOG2551">
    <property type="taxonomic scope" value="Eukaryota"/>
</dbReference>
<evidence type="ECO:0000313" key="4">
    <source>
        <dbReference type="Proteomes" id="UP000002866"/>
    </source>
</evidence>
<keyword evidence="1" id="KW-0378">Hydrolase</keyword>
<organism evidence="3 4">
    <name type="scientific">Henningerozyma blattae (strain ATCC 34711 / CBS 6284 / DSM 70876 / NBRC 10599 / NRRL Y-10934 / UCD 77-7)</name>
    <name type="common">Yeast</name>
    <name type="synonym">Tetrapisispora blattae</name>
    <dbReference type="NCBI Taxonomy" id="1071380"/>
    <lineage>
        <taxon>Eukaryota</taxon>
        <taxon>Fungi</taxon>
        <taxon>Dikarya</taxon>
        <taxon>Ascomycota</taxon>
        <taxon>Saccharomycotina</taxon>
        <taxon>Saccharomycetes</taxon>
        <taxon>Saccharomycetales</taxon>
        <taxon>Saccharomycetaceae</taxon>
        <taxon>Henningerozyma</taxon>
    </lineage>
</organism>
<dbReference type="EMBL" id="HE806316">
    <property type="protein sequence ID" value="CCH58814.1"/>
    <property type="molecule type" value="Genomic_DNA"/>
</dbReference>
<dbReference type="InterPro" id="IPR029058">
    <property type="entry name" value="AB_hydrolase_fold"/>
</dbReference>